<evidence type="ECO:0000256" key="3">
    <source>
        <dbReference type="ARBA" id="ARBA00018130"/>
    </source>
</evidence>
<dbReference type="InterPro" id="IPR017453">
    <property type="entry name" value="GCV_H_sub"/>
</dbReference>
<dbReference type="SUPFAM" id="SSF52540">
    <property type="entry name" value="P-loop containing nucleoside triphosphate hydrolases"/>
    <property type="match status" value="1"/>
</dbReference>
<dbReference type="Pfam" id="PF00271">
    <property type="entry name" value="Helicase_C"/>
    <property type="match status" value="1"/>
</dbReference>
<dbReference type="InterPro" id="IPR007502">
    <property type="entry name" value="Helicase-assoc_dom"/>
</dbReference>
<dbReference type="InterPro" id="IPR003016">
    <property type="entry name" value="2-oxoA_DH_lipoyl-BS"/>
</dbReference>
<dbReference type="InterPro" id="IPR000089">
    <property type="entry name" value="Biotin_lipoyl"/>
</dbReference>
<organism evidence="14 15">
    <name type="scientific">Parastrongyloides trichosuri</name>
    <name type="common">Possum-specific nematode worm</name>
    <dbReference type="NCBI Taxonomy" id="131310"/>
    <lineage>
        <taxon>Eukaryota</taxon>
        <taxon>Metazoa</taxon>
        <taxon>Ecdysozoa</taxon>
        <taxon>Nematoda</taxon>
        <taxon>Chromadorea</taxon>
        <taxon>Rhabditida</taxon>
        <taxon>Tylenchina</taxon>
        <taxon>Panagrolaimomorpha</taxon>
        <taxon>Strongyloidoidea</taxon>
        <taxon>Strongyloididae</taxon>
        <taxon>Parastrongyloides</taxon>
    </lineage>
</organism>
<reference evidence="15" key="1">
    <citation type="submission" date="2017-02" db="UniProtKB">
        <authorList>
            <consortium name="WormBaseParasite"/>
        </authorList>
    </citation>
    <scope>IDENTIFICATION</scope>
</reference>
<dbReference type="PANTHER" id="PTHR18934:SF213">
    <property type="entry name" value="3'-5' RNA HELICASE YTHDC2"/>
    <property type="match status" value="1"/>
</dbReference>
<feature type="domain" description="R3H" evidence="11">
    <location>
        <begin position="19"/>
        <end position="81"/>
    </location>
</feature>
<feature type="domain" description="Helicase ATP-binding" evidence="12">
    <location>
        <begin position="175"/>
        <end position="338"/>
    </location>
</feature>
<feature type="region of interest" description="Disordered" evidence="9">
    <location>
        <begin position="1260"/>
        <end position="1302"/>
    </location>
</feature>
<dbReference type="InterPro" id="IPR011545">
    <property type="entry name" value="DEAD/DEAH_box_helicase_dom"/>
</dbReference>
<dbReference type="Pfam" id="PF00270">
    <property type="entry name" value="DEAD"/>
    <property type="match status" value="1"/>
</dbReference>
<evidence type="ECO:0000259" key="11">
    <source>
        <dbReference type="PROSITE" id="PS51061"/>
    </source>
</evidence>
<dbReference type="NCBIfam" id="TIGR00527">
    <property type="entry name" value="gcvH"/>
    <property type="match status" value="1"/>
</dbReference>
<protein>
    <recommendedName>
        <fullName evidence="3">Glycine cleavage system H protein, mitochondrial</fullName>
    </recommendedName>
</protein>
<dbReference type="NCBIfam" id="NF002270">
    <property type="entry name" value="PRK01202.1"/>
    <property type="match status" value="1"/>
</dbReference>
<feature type="compositionally biased region" description="Basic and acidic residues" evidence="9">
    <location>
        <begin position="1264"/>
        <end position="1287"/>
    </location>
</feature>
<evidence type="ECO:0000256" key="7">
    <source>
        <dbReference type="ARBA" id="ARBA00022946"/>
    </source>
</evidence>
<dbReference type="Gene3D" id="3.30.1370.50">
    <property type="entry name" value="R3H-like domain"/>
    <property type="match status" value="1"/>
</dbReference>
<dbReference type="Gene3D" id="3.40.50.300">
    <property type="entry name" value="P-loop containing nucleotide triphosphate hydrolases"/>
    <property type="match status" value="2"/>
</dbReference>
<evidence type="ECO:0000256" key="1">
    <source>
        <dbReference type="ARBA" id="ARBA00001938"/>
    </source>
</evidence>
<dbReference type="PROSITE" id="PS51192">
    <property type="entry name" value="HELICASE_ATP_BIND_1"/>
    <property type="match status" value="1"/>
</dbReference>
<dbReference type="SMART" id="SM00393">
    <property type="entry name" value="R3H"/>
    <property type="match status" value="1"/>
</dbReference>
<feature type="domain" description="Lipoyl-binding" evidence="10">
    <location>
        <begin position="1419"/>
        <end position="1501"/>
    </location>
</feature>
<dbReference type="InterPro" id="IPR002930">
    <property type="entry name" value="GCV_H"/>
</dbReference>
<evidence type="ECO:0000313" key="15">
    <source>
        <dbReference type="WBParaSite" id="PTRK_0000675300.1"/>
    </source>
</evidence>
<dbReference type="InterPro" id="IPR048333">
    <property type="entry name" value="HA2_WH"/>
</dbReference>
<keyword evidence="14" id="KW-1185">Reference proteome</keyword>
<dbReference type="Pfam" id="PF01424">
    <property type="entry name" value="R3H"/>
    <property type="match status" value="1"/>
</dbReference>
<dbReference type="CDD" id="cd06848">
    <property type="entry name" value="GCS_H"/>
    <property type="match status" value="1"/>
</dbReference>
<evidence type="ECO:0000259" key="13">
    <source>
        <dbReference type="PROSITE" id="PS51194"/>
    </source>
</evidence>
<accession>A0A0N4ZG76</accession>
<dbReference type="SMART" id="SM00847">
    <property type="entry name" value="HA2"/>
    <property type="match status" value="1"/>
</dbReference>
<dbReference type="InterPro" id="IPR027417">
    <property type="entry name" value="P-loop_NTPase"/>
</dbReference>
<sequence>MHGTSQRNTNNGRRKYDRKNDKVIWKTILEKFIQEEPDYLEYEGLSNEERQLVHQLCSQYGLTSKSVGNSNNRILTIRKKNDVKKHVITKDIQETTLSQEQISCIKQLINCRPIELRETEKYLHNECNENRKNPFNKLSNCENTQKMVPPMAKCNPSLDRIRKTLPAREKKTLILNTISENRVTLITGGTGCGKTTQVPQFILEDAYEKNKPIKIICTQPRRLPAVAVAERVAKERNEVLGDIVGYHIRLEQKTSKKTILTYVTSGVLLRQLDQLGSHLTHVILDEIHERETNTDYLLATLKLLLEKSPNLKIILMSATMESNLNLFIKYFKNVQVAHVDVPARLYHVEKIFLSRILWMTGFKRQNLDIGIFNFGITSNNDASMFNNDNPVTRYDPFATPQSSYTFYGRHQDYSSNNMVVENQRNFRQQNNAGNMWGDIQKHNNYQINNVTEFPFQKNYFDEFTYNSTVQIPINDFEITSQYYSSLGLNDPSFVDLDLTLHVLKYCFLSPVEGAILIFLPGSEEINNLKDMIEDEFRGLPMIPHIYILHSQMNCSDQHKVFDSVGRGRRKIILSTNIAEASITIDDVVFVIDSGKVKEKTYDPVSRISQLKTQFAAKSNAEQRAGRAGRCKNGYCIRLFSNEDYMSMSDCQVAEMKRSAIHNVCLHAKMFAPNDMSVNTFLSLAPEPPSIISIQNSMSYLEELGALYNEKKIYRRKFCDPETVMETGRIYEMYDNSIDDDEEGELTELGYIMAELPVDPPLARLLIFGLAFKCFNPILSLVACLSHREPFTIPLPCDRDKAQRAKDQFGGEELSDHLLLIRVLFDFESEYAQYQHEFCKRNFINYNTMKMIVGIKKQLLIELRRYHLIPQDMIHADDIRVNQFSTSWPLIQGIIVAGCFPGIGCSDIGTNVKKIRTDAKDNVILHQSSIVRKQLLRSENNKADVEFVAFFELSKVDHRLYARTVTAVPPLQTILFAGPIRLAPHNINLLMEDELDRIGANEEKYRDLHPFNRRTENPEMKNKTTAILSLENWLEFAGNRVILKEILKLRFRMMEYLLKFLKQPLRPLDNFDEFLLKKLDEILHIECDRLKFKYKNVQLPFPRKYQSDDYRNDYHEKFTNRLYDNNKYIMNKTLKKMPYVQSNDIINPNNNPEWTFNESEKNGLDSYYQQSIQFDKQNIYSSNDCRYGYNKRDIQSVNYIDNHQEHNKIHYSSNEEKLEKPTVTYQVTIKTCNHNSNPQIRYSENEFERVGDQIHPNYKSLISKSEFDQTTKNEEISHQRKLKDDNKHNNSTANSNEDNDKYIKEPVPILGRRIEVSELFGNNFNCQPTNNSNITNIYNTNVSTSSNDVKVQISVIGSQKTPVSSTYLMMFGVRAFINLTLSSRNILTVSNKNIYNVARCCSTGRFYTKKHEWIKVDGEFGTVGISDYAQESLGDVVYVELPEVGTQLEKGDSAGTIESVKAASDVYTPVGGEIHKVNETVTEEPNLINKSPYEKGWLFQIVVSNPEELKDLMNEEAYQKYKQEEGEDH</sequence>
<evidence type="ECO:0000259" key="10">
    <source>
        <dbReference type="PROSITE" id="PS50968"/>
    </source>
</evidence>
<dbReference type="GO" id="GO:0004386">
    <property type="term" value="F:helicase activity"/>
    <property type="evidence" value="ECO:0007669"/>
    <property type="project" value="TreeGrafter"/>
</dbReference>
<evidence type="ECO:0000256" key="4">
    <source>
        <dbReference type="ARBA" id="ARBA00022741"/>
    </source>
</evidence>
<dbReference type="SMART" id="SM00490">
    <property type="entry name" value="HELICc"/>
    <property type="match status" value="1"/>
</dbReference>
<dbReference type="SUPFAM" id="SSF51230">
    <property type="entry name" value="Single hybrid motif"/>
    <property type="match status" value="1"/>
</dbReference>
<dbReference type="Gene3D" id="2.40.50.100">
    <property type="match status" value="1"/>
</dbReference>
<dbReference type="WBParaSite" id="PTRK_0000675300.1">
    <property type="protein sequence ID" value="PTRK_0000675300.1"/>
    <property type="gene ID" value="PTRK_0000675300"/>
</dbReference>
<dbReference type="GO" id="GO:0003723">
    <property type="term" value="F:RNA binding"/>
    <property type="evidence" value="ECO:0007669"/>
    <property type="project" value="TreeGrafter"/>
</dbReference>
<comment type="cofactor">
    <cofactor evidence="1">
        <name>(R)-lipoate</name>
        <dbReference type="ChEBI" id="CHEBI:83088"/>
    </cofactor>
</comment>
<dbReference type="Proteomes" id="UP000038045">
    <property type="component" value="Unplaced"/>
</dbReference>
<dbReference type="SUPFAM" id="SSF82708">
    <property type="entry name" value="R3H domain"/>
    <property type="match status" value="1"/>
</dbReference>
<dbReference type="InterPro" id="IPR001650">
    <property type="entry name" value="Helicase_C-like"/>
</dbReference>
<evidence type="ECO:0000256" key="5">
    <source>
        <dbReference type="ARBA" id="ARBA00022823"/>
    </source>
</evidence>
<dbReference type="CDD" id="cd17917">
    <property type="entry name" value="DEXHc_RHA-like"/>
    <property type="match status" value="1"/>
</dbReference>
<evidence type="ECO:0000256" key="6">
    <source>
        <dbReference type="ARBA" id="ARBA00022840"/>
    </source>
</evidence>
<evidence type="ECO:0000256" key="8">
    <source>
        <dbReference type="PIRSR" id="PIRSR617453-50"/>
    </source>
</evidence>
<dbReference type="SMART" id="SM00487">
    <property type="entry name" value="DEXDc"/>
    <property type="match status" value="1"/>
</dbReference>
<evidence type="ECO:0000313" key="14">
    <source>
        <dbReference type="Proteomes" id="UP000038045"/>
    </source>
</evidence>
<dbReference type="Gene3D" id="1.20.120.1080">
    <property type="match status" value="1"/>
</dbReference>
<dbReference type="Pfam" id="PF04408">
    <property type="entry name" value="WHD_HA2"/>
    <property type="match status" value="1"/>
</dbReference>
<dbReference type="Pfam" id="PF01597">
    <property type="entry name" value="GCV_H"/>
    <property type="match status" value="1"/>
</dbReference>
<name>A0A0N4ZG76_PARTI</name>
<dbReference type="Pfam" id="PF07717">
    <property type="entry name" value="OB_NTP_bind"/>
    <property type="match status" value="1"/>
</dbReference>
<proteinExistence type="inferred from homology"/>
<dbReference type="GO" id="GO:0005960">
    <property type="term" value="C:glycine cleavage complex"/>
    <property type="evidence" value="ECO:0007669"/>
    <property type="project" value="InterPro"/>
</dbReference>
<comment type="similarity">
    <text evidence="2">Belongs to the GcvH family.</text>
</comment>
<dbReference type="GO" id="GO:0005524">
    <property type="term" value="F:ATP binding"/>
    <property type="evidence" value="ECO:0007669"/>
    <property type="project" value="UniProtKB-KW"/>
</dbReference>
<keyword evidence="4" id="KW-0547">Nucleotide-binding</keyword>
<dbReference type="HAMAP" id="MF_00272">
    <property type="entry name" value="GcvH"/>
    <property type="match status" value="1"/>
</dbReference>
<dbReference type="Pfam" id="PF21010">
    <property type="entry name" value="HA2_C"/>
    <property type="match status" value="1"/>
</dbReference>
<keyword evidence="7" id="KW-0809">Transit peptide</keyword>
<dbReference type="CDD" id="cd18791">
    <property type="entry name" value="SF2_C_RHA"/>
    <property type="match status" value="1"/>
</dbReference>
<keyword evidence="5 8" id="KW-0450">Lipoyl</keyword>
<evidence type="ECO:0000256" key="9">
    <source>
        <dbReference type="SAM" id="MobiDB-lite"/>
    </source>
</evidence>
<dbReference type="PANTHER" id="PTHR18934">
    <property type="entry name" value="ATP-DEPENDENT RNA HELICASE"/>
    <property type="match status" value="1"/>
</dbReference>
<feature type="modified residue" description="N6-lipoyllysine" evidence="8">
    <location>
        <position position="1460"/>
    </location>
</feature>
<dbReference type="PROSITE" id="PS00189">
    <property type="entry name" value="LIPOYL"/>
    <property type="match status" value="1"/>
</dbReference>
<keyword evidence="6" id="KW-0067">ATP-binding</keyword>
<evidence type="ECO:0000256" key="2">
    <source>
        <dbReference type="ARBA" id="ARBA00009249"/>
    </source>
</evidence>
<feature type="domain" description="Helicase C-terminal" evidence="13">
    <location>
        <begin position="502"/>
        <end position="671"/>
    </location>
</feature>
<dbReference type="InterPro" id="IPR014001">
    <property type="entry name" value="Helicase_ATP-bd"/>
</dbReference>
<dbReference type="PROSITE" id="PS51194">
    <property type="entry name" value="HELICASE_CTER"/>
    <property type="match status" value="1"/>
</dbReference>
<dbReference type="InterPro" id="IPR033753">
    <property type="entry name" value="GCV_H/Fam206"/>
</dbReference>
<dbReference type="InterPro" id="IPR001374">
    <property type="entry name" value="R3H_dom"/>
</dbReference>
<evidence type="ECO:0000259" key="12">
    <source>
        <dbReference type="PROSITE" id="PS51192"/>
    </source>
</evidence>
<dbReference type="PROSITE" id="PS50968">
    <property type="entry name" value="BIOTINYL_LIPOYL"/>
    <property type="match status" value="1"/>
</dbReference>
<dbReference type="STRING" id="131310.A0A0N4ZG76"/>
<dbReference type="InterPro" id="IPR011709">
    <property type="entry name" value="DEAD-box_helicase_OB_fold"/>
</dbReference>
<dbReference type="PROSITE" id="PS51061">
    <property type="entry name" value="R3H"/>
    <property type="match status" value="1"/>
</dbReference>
<dbReference type="InterPro" id="IPR011053">
    <property type="entry name" value="Single_hybrid_motif"/>
</dbReference>
<dbReference type="InterPro" id="IPR036867">
    <property type="entry name" value="R3H_dom_sf"/>
</dbReference>
<dbReference type="GO" id="GO:0019464">
    <property type="term" value="P:glycine decarboxylation via glycine cleavage system"/>
    <property type="evidence" value="ECO:0007669"/>
    <property type="project" value="InterPro"/>
</dbReference>